<dbReference type="Proteomes" id="UP001524547">
    <property type="component" value="Unassembled WGS sequence"/>
</dbReference>
<evidence type="ECO:0000256" key="1">
    <source>
        <dbReference type="ARBA" id="ARBA00010088"/>
    </source>
</evidence>
<dbReference type="PRINTS" id="PR00412">
    <property type="entry name" value="EPOXHYDRLASE"/>
</dbReference>
<evidence type="ECO:0000313" key="5">
    <source>
        <dbReference type="EMBL" id="MCQ8239324.1"/>
    </source>
</evidence>
<feature type="domain" description="Epoxide hydrolase N-terminal" evidence="4">
    <location>
        <begin position="13"/>
        <end position="120"/>
    </location>
</feature>
<reference evidence="5 6" key="1">
    <citation type="submission" date="2022-06" db="EMBL/GenBank/DDBJ databases">
        <title>Rhizosaccharibacter gen. nov. sp. nov. KSS12, endophytic bacteria isolated from sugarcane.</title>
        <authorList>
            <person name="Pitiwittayakul N."/>
        </authorList>
    </citation>
    <scope>NUCLEOTIDE SEQUENCE [LARGE SCALE GENOMIC DNA]</scope>
    <source>
        <strain evidence="5 6">KSS12</strain>
    </source>
</reference>
<organism evidence="5 6">
    <name type="scientific">Rhizosaccharibacter radicis</name>
    <dbReference type="NCBI Taxonomy" id="2782605"/>
    <lineage>
        <taxon>Bacteria</taxon>
        <taxon>Pseudomonadati</taxon>
        <taxon>Pseudomonadota</taxon>
        <taxon>Alphaproteobacteria</taxon>
        <taxon>Acetobacterales</taxon>
        <taxon>Acetobacteraceae</taxon>
        <taxon>Rhizosaccharibacter</taxon>
    </lineage>
</organism>
<dbReference type="EMBL" id="JAMZEJ010000001">
    <property type="protein sequence ID" value="MCQ8239324.1"/>
    <property type="molecule type" value="Genomic_DNA"/>
</dbReference>
<dbReference type="GO" id="GO:0016787">
    <property type="term" value="F:hydrolase activity"/>
    <property type="evidence" value="ECO:0007669"/>
    <property type="project" value="UniProtKB-KW"/>
</dbReference>
<dbReference type="PIRSF" id="PIRSF001112">
    <property type="entry name" value="Epoxide_hydrolase"/>
    <property type="match status" value="1"/>
</dbReference>
<evidence type="ECO:0000259" key="4">
    <source>
        <dbReference type="Pfam" id="PF06441"/>
    </source>
</evidence>
<dbReference type="SUPFAM" id="SSF53474">
    <property type="entry name" value="alpha/beta-Hydrolases"/>
    <property type="match status" value="1"/>
</dbReference>
<dbReference type="Pfam" id="PF06441">
    <property type="entry name" value="EHN"/>
    <property type="match status" value="1"/>
</dbReference>
<comment type="similarity">
    <text evidence="1">Belongs to the peptidase S33 family.</text>
</comment>
<dbReference type="PANTHER" id="PTHR21661">
    <property type="entry name" value="EPOXIDE HYDROLASE 1-RELATED"/>
    <property type="match status" value="1"/>
</dbReference>
<gene>
    <name evidence="5" type="ORF">NFI88_00530</name>
</gene>
<comment type="caution">
    <text evidence="5">The sequence shown here is derived from an EMBL/GenBank/DDBJ whole genome shotgun (WGS) entry which is preliminary data.</text>
</comment>
<keyword evidence="2" id="KW-0058">Aromatic hydrocarbons catabolism</keyword>
<name>A0ABT1VUF1_9PROT</name>
<dbReference type="PANTHER" id="PTHR21661:SF35">
    <property type="entry name" value="EPOXIDE HYDROLASE"/>
    <property type="match status" value="1"/>
</dbReference>
<dbReference type="InterPro" id="IPR000639">
    <property type="entry name" value="Epox_hydrolase-like"/>
</dbReference>
<dbReference type="InterPro" id="IPR016292">
    <property type="entry name" value="Epoxide_hydrolase"/>
</dbReference>
<evidence type="ECO:0000256" key="2">
    <source>
        <dbReference type="ARBA" id="ARBA00022797"/>
    </source>
</evidence>
<evidence type="ECO:0000256" key="3">
    <source>
        <dbReference type="ARBA" id="ARBA00022801"/>
    </source>
</evidence>
<evidence type="ECO:0000313" key="6">
    <source>
        <dbReference type="Proteomes" id="UP001524547"/>
    </source>
</evidence>
<dbReference type="InterPro" id="IPR010497">
    <property type="entry name" value="Epoxide_hydro_N"/>
</dbReference>
<accession>A0ABT1VUF1</accession>
<keyword evidence="3 5" id="KW-0378">Hydrolase</keyword>
<keyword evidence="6" id="KW-1185">Reference proteome</keyword>
<protein>
    <submittedName>
        <fullName evidence="5">Epoxide hydrolase</fullName>
    </submittedName>
</protein>
<sequence length="403" mass="44933">MRGGRIRSRSLGMTPFRIAVPDATLSRIRDRVTAFRWDAFVEPVDADDWRHGPPRAFMRALCTRWTGTYDWRARERAMNAVPHFTTEVDGQTLHLVLERGSGSSPRPLLLLHGWPYSFHSYTGLVERLAHPERFGGRVEDAFTVVVPSLPGYDFSPPPALPVGPRRIAGLLDRLMTDILSVGRYLVHGGDWGSATAAMLGLHHADSVSGLHLTMSSVRHHGAPPRSNRVPEDASAEERVFAAREAELWHEESAYARIMQTRPLKLGYAMADSPVGVAAWIAEAFHAWSDLRDRPFGQAIPPDMLLDEIMLYLVTDAANPASWIYVAEAIENYQTLEPGQRIDVPTAFAAYPDPVFPMPPRGVLERAHRVVRHTVMPRGGHFPFFEDPEPLIADLRGFAAGLSF</sequence>
<dbReference type="RefSeq" id="WP_422918071.1">
    <property type="nucleotide sequence ID" value="NZ_JAMZEJ010000001.1"/>
</dbReference>
<proteinExistence type="inferred from homology"/>
<dbReference type="InterPro" id="IPR029058">
    <property type="entry name" value="AB_hydrolase_fold"/>
</dbReference>
<dbReference type="Gene3D" id="3.40.50.1820">
    <property type="entry name" value="alpha/beta hydrolase"/>
    <property type="match status" value="1"/>
</dbReference>